<dbReference type="AlphaFoldDB" id="A0A521G3P6"/>
<comment type="caution">
    <text evidence="1">The sequence shown here is derived from an EMBL/GenBank/DDBJ whole genome shotgun (WGS) entry which is preliminary data.</text>
</comment>
<evidence type="ECO:0000313" key="2">
    <source>
        <dbReference type="Proteomes" id="UP000316238"/>
    </source>
</evidence>
<dbReference type="EMBL" id="NQJD01000005">
    <property type="protein sequence ID" value="TAA75620.1"/>
    <property type="molecule type" value="Genomic_DNA"/>
</dbReference>
<accession>A0A521G3P6</accession>
<dbReference type="Proteomes" id="UP000316238">
    <property type="component" value="Unassembled WGS sequence"/>
</dbReference>
<keyword evidence="2" id="KW-1185">Reference proteome</keyword>
<evidence type="ECO:0000313" key="1">
    <source>
        <dbReference type="EMBL" id="TAA75620.1"/>
    </source>
</evidence>
<proteinExistence type="predicted"/>
<sequence>MPAPYHSIEDRLNRYLTGLTNARDVPELQSRVALYGYTPDKLNQMLAQRQQAFDLYLAQKTEYSEQHAATAAFEQAWKTAHDTYMRLIRLGRILFRDNHAIFIKLTLNEERKRTFSGWLAQANTFFSNLLSDQNALAKYSQYNTPPDAVNAAKALVVAAEQANIIQAKETGEAQQATKDRDEKTDALDSAMSEFYALAELACEDAPDLLKMLDL</sequence>
<protein>
    <submittedName>
        <fullName evidence="1">Uncharacterized protein</fullName>
    </submittedName>
</protein>
<gene>
    <name evidence="1" type="ORF">CDV28_10577</name>
</gene>
<name>A0A521G3P6_9BACT</name>
<organism evidence="1 2">
    <name type="scientific">Candidatus Electronema aureum</name>
    <dbReference type="NCBI Taxonomy" id="2005002"/>
    <lineage>
        <taxon>Bacteria</taxon>
        <taxon>Pseudomonadati</taxon>
        <taxon>Thermodesulfobacteriota</taxon>
        <taxon>Desulfobulbia</taxon>
        <taxon>Desulfobulbales</taxon>
        <taxon>Desulfobulbaceae</taxon>
        <taxon>Candidatus Electronema</taxon>
    </lineage>
</organism>
<reference evidence="1" key="1">
    <citation type="submission" date="2017-07" db="EMBL/GenBank/DDBJ databases">
        <title>The cable genome - Insights into the physiology and evolution of filamentous bacteria capable of sulfide oxidation via long distance electron transfer.</title>
        <authorList>
            <person name="Thorup C."/>
            <person name="Bjerg J.T."/>
            <person name="Schreiber L."/>
            <person name="Nielsen L.P."/>
            <person name="Kjeldsen K.U."/>
            <person name="Boesen T."/>
            <person name="Boggild A."/>
            <person name="Meysman F."/>
            <person name="Geelhoed J."/>
            <person name="Schramm A."/>
        </authorList>
    </citation>
    <scope>NUCLEOTIDE SEQUENCE [LARGE SCALE GENOMIC DNA]</scope>
    <source>
        <strain evidence="1">GS</strain>
    </source>
</reference>